<dbReference type="Pfam" id="PF01408">
    <property type="entry name" value="GFO_IDH_MocA"/>
    <property type="match status" value="1"/>
</dbReference>
<keyword evidence="4" id="KW-1185">Reference proteome</keyword>
<name>A0ABW1J9E5_9ACTN</name>
<dbReference type="InterPro" id="IPR055170">
    <property type="entry name" value="GFO_IDH_MocA-like_dom"/>
</dbReference>
<feature type="domain" description="Gfo/Idh/MocA-like oxidoreductase N-terminal" evidence="1">
    <location>
        <begin position="5"/>
        <end position="115"/>
    </location>
</feature>
<dbReference type="PANTHER" id="PTHR43708:SF8">
    <property type="entry name" value="OXIDOREDUCTASE"/>
    <property type="match status" value="1"/>
</dbReference>
<dbReference type="Gene3D" id="3.40.50.720">
    <property type="entry name" value="NAD(P)-binding Rossmann-like Domain"/>
    <property type="match status" value="1"/>
</dbReference>
<evidence type="ECO:0000313" key="4">
    <source>
        <dbReference type="Proteomes" id="UP001596189"/>
    </source>
</evidence>
<dbReference type="RefSeq" id="WP_345716641.1">
    <property type="nucleotide sequence ID" value="NZ_BAABFP010000005.1"/>
</dbReference>
<dbReference type="InterPro" id="IPR036291">
    <property type="entry name" value="NAD(P)-bd_dom_sf"/>
</dbReference>
<dbReference type="SUPFAM" id="SSF55347">
    <property type="entry name" value="Glyceraldehyde-3-phosphate dehydrogenase-like, C-terminal domain"/>
    <property type="match status" value="1"/>
</dbReference>
<accession>A0ABW1J9E5</accession>
<dbReference type="Proteomes" id="UP001596189">
    <property type="component" value="Unassembled WGS sequence"/>
</dbReference>
<evidence type="ECO:0000259" key="2">
    <source>
        <dbReference type="Pfam" id="PF22725"/>
    </source>
</evidence>
<dbReference type="SUPFAM" id="SSF51735">
    <property type="entry name" value="NAD(P)-binding Rossmann-fold domains"/>
    <property type="match status" value="1"/>
</dbReference>
<evidence type="ECO:0000313" key="3">
    <source>
        <dbReference type="EMBL" id="MFC6005764.1"/>
    </source>
</evidence>
<evidence type="ECO:0000259" key="1">
    <source>
        <dbReference type="Pfam" id="PF01408"/>
    </source>
</evidence>
<dbReference type="Pfam" id="PF22725">
    <property type="entry name" value="GFO_IDH_MocA_C3"/>
    <property type="match status" value="1"/>
</dbReference>
<proteinExistence type="predicted"/>
<organism evidence="3 4">
    <name type="scientific">Angustibacter luteus</name>
    <dbReference type="NCBI Taxonomy" id="658456"/>
    <lineage>
        <taxon>Bacteria</taxon>
        <taxon>Bacillati</taxon>
        <taxon>Actinomycetota</taxon>
        <taxon>Actinomycetes</taxon>
        <taxon>Kineosporiales</taxon>
        <taxon>Kineosporiaceae</taxon>
    </lineage>
</organism>
<gene>
    <name evidence="3" type="ORF">ACFQDO_01365</name>
</gene>
<dbReference type="Gene3D" id="3.30.360.10">
    <property type="entry name" value="Dihydrodipicolinate Reductase, domain 2"/>
    <property type="match status" value="1"/>
</dbReference>
<dbReference type="InterPro" id="IPR051317">
    <property type="entry name" value="Gfo/Idh/MocA_oxidoreduct"/>
</dbReference>
<comment type="caution">
    <text evidence="3">The sequence shown here is derived from an EMBL/GenBank/DDBJ whole genome shotgun (WGS) entry which is preliminary data.</text>
</comment>
<feature type="domain" description="GFO/IDH/MocA-like oxidoreductase" evidence="2">
    <location>
        <begin position="124"/>
        <end position="244"/>
    </location>
</feature>
<protein>
    <submittedName>
        <fullName evidence="3">Gfo/Idh/MocA family protein</fullName>
    </submittedName>
</protein>
<reference evidence="4" key="1">
    <citation type="journal article" date="2019" name="Int. J. Syst. Evol. Microbiol.">
        <title>The Global Catalogue of Microorganisms (GCM) 10K type strain sequencing project: providing services to taxonomists for standard genome sequencing and annotation.</title>
        <authorList>
            <consortium name="The Broad Institute Genomics Platform"/>
            <consortium name="The Broad Institute Genome Sequencing Center for Infectious Disease"/>
            <person name="Wu L."/>
            <person name="Ma J."/>
        </authorList>
    </citation>
    <scope>NUCLEOTIDE SEQUENCE [LARGE SCALE GENOMIC DNA]</scope>
    <source>
        <strain evidence="4">KACC 14249</strain>
    </source>
</reference>
<sequence length="335" mass="35768">MVRPRVGIVGAGSITSLHVPFWQRLGWQVSVYALEGAPALADRYGIQVEPTLDGLLASADVVDVCSSSASHASLATLAVRRGLPVVCEKPMALSFKESLDLAAEARRRGVRVLPAHVVRFFGQYEAVHRAVRGGALGDLAVLRFVRGGARPDGAWFLDEAQSGGIVFDLMVHDLDQARWLAGEVRSVHAVQNPPSADGQVPPEVVAHATLVHDGGAISQVQSFWGSPGFTFGPSFDVAGSAGRLVSSPDHEVTVFEDLPGIEAEQSYLPPETAEESPYFSQLEEFSRALLQDDPCRVAALDGVMAVGLAEAARTSIQTGEPVDFLPWREQIADAL</sequence>
<dbReference type="EMBL" id="JBHSRD010000002">
    <property type="protein sequence ID" value="MFC6005764.1"/>
    <property type="molecule type" value="Genomic_DNA"/>
</dbReference>
<dbReference type="PANTHER" id="PTHR43708">
    <property type="entry name" value="CONSERVED EXPRESSED OXIDOREDUCTASE (EUROFUNG)"/>
    <property type="match status" value="1"/>
</dbReference>
<dbReference type="InterPro" id="IPR000683">
    <property type="entry name" value="Gfo/Idh/MocA-like_OxRdtase_N"/>
</dbReference>